<comment type="subcellular location">
    <subcellularLocation>
        <location evidence="1">Membrane</location>
        <topology evidence="1">Multi-pass membrane protein</topology>
    </subcellularLocation>
</comment>
<reference evidence="9" key="1">
    <citation type="journal article" date="2015" name="Genome Announc.">
        <title>Genome sequence of the AIDS-associated pathogen Penicillium marneffei (ATCC18224) and its near taxonomic relative Talaromyces stipitatus (ATCC10500).</title>
        <authorList>
            <person name="Nierman W.C."/>
            <person name="Fedorova-Abrams N.D."/>
            <person name="Andrianopoulos A."/>
        </authorList>
    </citation>
    <scope>NUCLEOTIDE SEQUENCE [LARGE SCALE GENOMIC DNA]</scope>
    <source>
        <strain evidence="9">ATCC 18224 / CBS 334.59 / QM 7333</strain>
    </source>
</reference>
<dbReference type="AlphaFoldDB" id="B6QUP8"/>
<evidence type="ECO:0000256" key="4">
    <source>
        <dbReference type="ARBA" id="ARBA00023136"/>
    </source>
</evidence>
<dbReference type="PhylomeDB" id="B6QUP8"/>
<evidence type="ECO:0000256" key="6">
    <source>
        <dbReference type="SAM" id="Phobius"/>
    </source>
</evidence>
<evidence type="ECO:0000256" key="3">
    <source>
        <dbReference type="ARBA" id="ARBA00022989"/>
    </source>
</evidence>
<dbReference type="Proteomes" id="UP000001294">
    <property type="component" value="Unassembled WGS sequence"/>
</dbReference>
<evidence type="ECO:0000256" key="5">
    <source>
        <dbReference type="ARBA" id="ARBA00038359"/>
    </source>
</evidence>
<dbReference type="InterPro" id="IPR052337">
    <property type="entry name" value="SAT4-like"/>
</dbReference>
<comment type="similarity">
    <text evidence="5">Belongs to the SAT4 family.</text>
</comment>
<evidence type="ECO:0000313" key="8">
    <source>
        <dbReference type="EMBL" id="EEA18722.1"/>
    </source>
</evidence>
<dbReference type="Pfam" id="PF20684">
    <property type="entry name" value="Fung_rhodopsin"/>
    <property type="match status" value="1"/>
</dbReference>
<gene>
    <name evidence="8" type="ORF">PMAA_010050</name>
</gene>
<dbReference type="HOGENOM" id="CLU_1225137_0_0_1"/>
<feature type="domain" description="Rhodopsin" evidence="7">
    <location>
        <begin position="68"/>
        <end position="150"/>
    </location>
</feature>
<dbReference type="VEuPathDB" id="FungiDB:PMAA_010050"/>
<keyword evidence="3 6" id="KW-1133">Transmembrane helix</keyword>
<accession>B6QUP8</accession>
<feature type="transmembrane region" description="Helical" evidence="6">
    <location>
        <begin position="82"/>
        <end position="105"/>
    </location>
</feature>
<evidence type="ECO:0000259" key="7">
    <source>
        <dbReference type="Pfam" id="PF20684"/>
    </source>
</evidence>
<feature type="transmembrane region" description="Helical" evidence="6">
    <location>
        <begin position="125"/>
        <end position="148"/>
    </location>
</feature>
<evidence type="ECO:0000256" key="2">
    <source>
        <dbReference type="ARBA" id="ARBA00022692"/>
    </source>
</evidence>
<dbReference type="InterPro" id="IPR049326">
    <property type="entry name" value="Rhodopsin_dom_fungi"/>
</dbReference>
<sequence>MGTSSRRPGPVRRLLCRGVGARDFGLGYRHYRINVTNAYRAFSFSIHQDCLHGRSKEPVQDSNFGKNQIWRLRLHWSHKLRISLVFMLGLVATAASITRMIIFLIVSYGSFDSDYDLNQTKRAMFYWSMIEEGLGLISSCLPVLSPLLRRIKFPKSAHKPLKKLGTLGLSSKRTGHFSRLKKREEIPEKNIDHKKTTKILDINWVGLSLEAHEVAEQPRDMLGSAT</sequence>
<dbReference type="PANTHER" id="PTHR33048">
    <property type="entry name" value="PTH11-LIKE INTEGRAL MEMBRANE PROTEIN (AFU_ORTHOLOGUE AFUA_5G11245)"/>
    <property type="match status" value="1"/>
</dbReference>
<keyword evidence="9" id="KW-1185">Reference proteome</keyword>
<name>B6QUP8_TALMQ</name>
<dbReference type="EMBL" id="DS995906">
    <property type="protein sequence ID" value="EEA18722.1"/>
    <property type="molecule type" value="Genomic_DNA"/>
</dbReference>
<evidence type="ECO:0000313" key="9">
    <source>
        <dbReference type="Proteomes" id="UP000001294"/>
    </source>
</evidence>
<keyword evidence="2 6" id="KW-0812">Transmembrane</keyword>
<keyword evidence="4 6" id="KW-0472">Membrane</keyword>
<proteinExistence type="inferred from homology"/>
<dbReference type="PANTHER" id="PTHR33048:SF157">
    <property type="entry name" value="INTEGRAL MEMBRANE PROTEIN"/>
    <property type="match status" value="1"/>
</dbReference>
<organism evidence="8 9">
    <name type="scientific">Talaromyces marneffei (strain ATCC 18224 / CBS 334.59 / QM 7333)</name>
    <name type="common">Penicillium marneffei</name>
    <dbReference type="NCBI Taxonomy" id="441960"/>
    <lineage>
        <taxon>Eukaryota</taxon>
        <taxon>Fungi</taxon>
        <taxon>Dikarya</taxon>
        <taxon>Ascomycota</taxon>
        <taxon>Pezizomycotina</taxon>
        <taxon>Eurotiomycetes</taxon>
        <taxon>Eurotiomycetidae</taxon>
        <taxon>Eurotiales</taxon>
        <taxon>Trichocomaceae</taxon>
        <taxon>Talaromyces</taxon>
        <taxon>Talaromyces sect. Talaromyces</taxon>
    </lineage>
</organism>
<protein>
    <recommendedName>
        <fullName evidence="7">Rhodopsin domain-containing protein</fullName>
    </recommendedName>
</protein>
<evidence type="ECO:0000256" key="1">
    <source>
        <dbReference type="ARBA" id="ARBA00004141"/>
    </source>
</evidence>
<dbReference type="GO" id="GO:0016020">
    <property type="term" value="C:membrane"/>
    <property type="evidence" value="ECO:0007669"/>
    <property type="project" value="UniProtKB-SubCell"/>
</dbReference>